<name>A0ABN7WG94_GIGMA</name>
<comment type="caution">
    <text evidence="1">The sequence shown here is derived from an EMBL/GenBank/DDBJ whole genome shotgun (WGS) entry which is preliminary data.</text>
</comment>
<accession>A0ABN7WG94</accession>
<protein>
    <submittedName>
        <fullName evidence="1">6100_t:CDS:1</fullName>
    </submittedName>
</protein>
<feature type="non-terminal residue" evidence="1">
    <location>
        <position position="1"/>
    </location>
</feature>
<sequence>KQSKKAKMSHINNEENDLYNDAQNFSNNITAKSSKTSSILSICIITLADNNKTNRQTQIEIKAELCLEPQNEADQSAKAERLDKYEQC</sequence>
<dbReference type="Proteomes" id="UP000789901">
    <property type="component" value="Unassembled WGS sequence"/>
</dbReference>
<dbReference type="EMBL" id="CAJVQB010043004">
    <property type="protein sequence ID" value="CAG8830855.1"/>
    <property type="molecule type" value="Genomic_DNA"/>
</dbReference>
<evidence type="ECO:0000313" key="1">
    <source>
        <dbReference type="EMBL" id="CAG8830855.1"/>
    </source>
</evidence>
<evidence type="ECO:0000313" key="2">
    <source>
        <dbReference type="Proteomes" id="UP000789901"/>
    </source>
</evidence>
<proteinExistence type="predicted"/>
<keyword evidence="2" id="KW-1185">Reference proteome</keyword>
<organism evidence="1 2">
    <name type="scientific">Gigaspora margarita</name>
    <dbReference type="NCBI Taxonomy" id="4874"/>
    <lineage>
        <taxon>Eukaryota</taxon>
        <taxon>Fungi</taxon>
        <taxon>Fungi incertae sedis</taxon>
        <taxon>Mucoromycota</taxon>
        <taxon>Glomeromycotina</taxon>
        <taxon>Glomeromycetes</taxon>
        <taxon>Diversisporales</taxon>
        <taxon>Gigasporaceae</taxon>
        <taxon>Gigaspora</taxon>
    </lineage>
</organism>
<reference evidence="1 2" key="1">
    <citation type="submission" date="2021-06" db="EMBL/GenBank/DDBJ databases">
        <authorList>
            <person name="Kallberg Y."/>
            <person name="Tangrot J."/>
            <person name="Rosling A."/>
        </authorList>
    </citation>
    <scope>NUCLEOTIDE SEQUENCE [LARGE SCALE GENOMIC DNA]</scope>
    <source>
        <strain evidence="1 2">120-4 pot B 10/14</strain>
    </source>
</reference>
<gene>
    <name evidence="1" type="ORF">GMARGA_LOCUS30471</name>
</gene>